<organism evidence="1 2">
    <name type="scientific">Xylaria bambusicola</name>
    <dbReference type="NCBI Taxonomy" id="326684"/>
    <lineage>
        <taxon>Eukaryota</taxon>
        <taxon>Fungi</taxon>
        <taxon>Dikarya</taxon>
        <taxon>Ascomycota</taxon>
        <taxon>Pezizomycotina</taxon>
        <taxon>Sordariomycetes</taxon>
        <taxon>Xylariomycetidae</taxon>
        <taxon>Xylariales</taxon>
        <taxon>Xylariaceae</taxon>
        <taxon>Xylaria</taxon>
    </lineage>
</organism>
<comment type="caution">
    <text evidence="1">The sequence shown here is derived from an EMBL/GenBank/DDBJ whole genome shotgun (WGS) entry which is preliminary data.</text>
</comment>
<keyword evidence="2" id="KW-1185">Reference proteome</keyword>
<dbReference type="Proteomes" id="UP001305414">
    <property type="component" value="Unassembled WGS sequence"/>
</dbReference>
<protein>
    <submittedName>
        <fullName evidence="1">Uncharacterized protein</fullName>
    </submittedName>
</protein>
<name>A0AAN7ZEJ0_9PEZI</name>
<sequence length="67" mass="7783">MLQTVQDYPRWDEEEALLRYMLLDYNKLYTQFRDIRAAPGTQLGSARTPLLGTCIAFPMAKRSLRTS</sequence>
<accession>A0AAN7ZEJ0</accession>
<dbReference type="AlphaFoldDB" id="A0AAN7ZEJ0"/>
<evidence type="ECO:0000313" key="2">
    <source>
        <dbReference type="Proteomes" id="UP001305414"/>
    </source>
</evidence>
<proteinExistence type="predicted"/>
<gene>
    <name evidence="1" type="ORF">RRF57_012095</name>
</gene>
<dbReference type="EMBL" id="JAWHQM010000068">
    <property type="protein sequence ID" value="KAK5636383.1"/>
    <property type="molecule type" value="Genomic_DNA"/>
</dbReference>
<reference evidence="1 2" key="1">
    <citation type="submission" date="2023-10" db="EMBL/GenBank/DDBJ databases">
        <title>Draft genome sequence of Xylaria bambusicola isolate GMP-LS, the root and basal stem rot pathogen of sugarcane in Indonesia.</title>
        <authorList>
            <person name="Selvaraj P."/>
            <person name="Muralishankar V."/>
            <person name="Muruganantham S."/>
            <person name="Sp S."/>
            <person name="Haryani S."/>
            <person name="Lau K.J.X."/>
            <person name="Naqvi N.I."/>
        </authorList>
    </citation>
    <scope>NUCLEOTIDE SEQUENCE [LARGE SCALE GENOMIC DNA]</scope>
    <source>
        <strain evidence="1">GMP-LS</strain>
    </source>
</reference>
<evidence type="ECO:0000313" key="1">
    <source>
        <dbReference type="EMBL" id="KAK5636383.1"/>
    </source>
</evidence>